<feature type="domain" description="UDENN" evidence="3">
    <location>
        <begin position="72"/>
        <end position="522"/>
    </location>
</feature>
<gene>
    <name evidence="4" type="ORF">BS47DRAFT_1396546</name>
</gene>
<sequence>MSSSLSSPDLRETLREPLPPTIPGRFRSMPRRRATSGLDADAELEALEPDRLSQMRRWILSFAIVNFDLDVGLVREANLQAPPLIPSVCSPVVDILYPTLKITNVERNNIAFSSFPDSASFDTGSELHSFRIPDSVSLRPDPLMSPDDTRPPSSDGFLYGYVFFYQRRDSSSKRGYLQRSVVLLTHLPYPSLFLSFLAELAPLYFSQGAPTLEIACHNISNWPDPIPGLRGELAFLGMVLNVELPQGTQQQQYARIASGIARDEQSILASVPLLSNSRSPIRLFVILFASSPCEASLAIWWLRELLKPLPLATDFRPYFHIHDQDFHLLVNKNKPRAGLLLGVTNPVFEEACKHWPHTLSLGGGASQKKVDDKEPPSSLKNGPGQQPLSDLTTNFGPTPGFHSKHQRYISKDRQLLKTLESAVKAGEKSAGRDTSSSPTFLTTIFRSPRALNRYFTSLIATSPSSTATTPRVLTDFMASLKTYGSPLPFRSRSKQKEFYEQWLRTPAFGRWLAERDAETRLALQDKGRQPGRTIA</sequence>
<name>A0A9P6DSS9_9AGAM</name>
<accession>A0A9P6DSS9</accession>
<keyword evidence="5" id="KW-1185">Reference proteome</keyword>
<evidence type="ECO:0000256" key="2">
    <source>
        <dbReference type="SAM" id="MobiDB-lite"/>
    </source>
</evidence>
<dbReference type="InterPro" id="IPR024224">
    <property type="entry name" value="DENND6"/>
</dbReference>
<dbReference type="Proteomes" id="UP000886523">
    <property type="component" value="Unassembled WGS sequence"/>
</dbReference>
<dbReference type="OrthoDB" id="10265409at2759"/>
<comment type="caution">
    <text evidence="4">The sequence shown here is derived from an EMBL/GenBank/DDBJ whole genome shotgun (WGS) entry which is preliminary data.</text>
</comment>
<evidence type="ECO:0000259" key="3">
    <source>
        <dbReference type="PROSITE" id="PS50211"/>
    </source>
</evidence>
<dbReference type="PANTHER" id="PTHR13677">
    <property type="entry name" value="LD41638P"/>
    <property type="match status" value="1"/>
</dbReference>
<feature type="region of interest" description="Disordered" evidence="2">
    <location>
        <begin position="363"/>
        <end position="407"/>
    </location>
</feature>
<dbReference type="EMBL" id="MU129028">
    <property type="protein sequence ID" value="KAF9509813.1"/>
    <property type="molecule type" value="Genomic_DNA"/>
</dbReference>
<dbReference type="GO" id="GO:0055037">
    <property type="term" value="C:recycling endosome"/>
    <property type="evidence" value="ECO:0007669"/>
    <property type="project" value="TreeGrafter"/>
</dbReference>
<dbReference type="PROSITE" id="PS50211">
    <property type="entry name" value="DENN"/>
    <property type="match status" value="1"/>
</dbReference>
<feature type="compositionally biased region" description="Polar residues" evidence="2">
    <location>
        <begin position="378"/>
        <end position="396"/>
    </location>
</feature>
<protein>
    <recommendedName>
        <fullName evidence="3">UDENN domain-containing protein</fullName>
    </recommendedName>
</protein>
<evidence type="ECO:0000313" key="5">
    <source>
        <dbReference type="Proteomes" id="UP000886523"/>
    </source>
</evidence>
<feature type="region of interest" description="Disordered" evidence="2">
    <location>
        <begin position="1"/>
        <end position="34"/>
    </location>
</feature>
<comment type="similarity">
    <text evidence="1">Belongs to the DENND6 family.</text>
</comment>
<organism evidence="4 5">
    <name type="scientific">Hydnum rufescens UP504</name>
    <dbReference type="NCBI Taxonomy" id="1448309"/>
    <lineage>
        <taxon>Eukaryota</taxon>
        <taxon>Fungi</taxon>
        <taxon>Dikarya</taxon>
        <taxon>Basidiomycota</taxon>
        <taxon>Agaricomycotina</taxon>
        <taxon>Agaricomycetes</taxon>
        <taxon>Cantharellales</taxon>
        <taxon>Hydnaceae</taxon>
        <taxon>Hydnum</taxon>
    </lineage>
</organism>
<proteinExistence type="inferred from homology"/>
<evidence type="ECO:0000256" key="1">
    <source>
        <dbReference type="ARBA" id="ARBA00007159"/>
    </source>
</evidence>
<dbReference type="GO" id="GO:0005085">
    <property type="term" value="F:guanyl-nucleotide exchange factor activity"/>
    <property type="evidence" value="ECO:0007669"/>
    <property type="project" value="InterPro"/>
</dbReference>
<dbReference type="InterPro" id="IPR037516">
    <property type="entry name" value="Tripartite_DENN"/>
</dbReference>
<evidence type="ECO:0000313" key="4">
    <source>
        <dbReference type="EMBL" id="KAF9509813.1"/>
    </source>
</evidence>
<dbReference type="PANTHER" id="PTHR13677:SF0">
    <property type="entry name" value="LD41638P"/>
    <property type="match status" value="1"/>
</dbReference>
<dbReference type="AlphaFoldDB" id="A0A9P6DSS9"/>
<reference evidence="4" key="1">
    <citation type="journal article" date="2020" name="Nat. Commun.">
        <title>Large-scale genome sequencing of mycorrhizal fungi provides insights into the early evolution of symbiotic traits.</title>
        <authorList>
            <person name="Miyauchi S."/>
            <person name="Kiss E."/>
            <person name="Kuo A."/>
            <person name="Drula E."/>
            <person name="Kohler A."/>
            <person name="Sanchez-Garcia M."/>
            <person name="Morin E."/>
            <person name="Andreopoulos B."/>
            <person name="Barry K.W."/>
            <person name="Bonito G."/>
            <person name="Buee M."/>
            <person name="Carver A."/>
            <person name="Chen C."/>
            <person name="Cichocki N."/>
            <person name="Clum A."/>
            <person name="Culley D."/>
            <person name="Crous P.W."/>
            <person name="Fauchery L."/>
            <person name="Girlanda M."/>
            <person name="Hayes R.D."/>
            <person name="Keri Z."/>
            <person name="LaButti K."/>
            <person name="Lipzen A."/>
            <person name="Lombard V."/>
            <person name="Magnuson J."/>
            <person name="Maillard F."/>
            <person name="Murat C."/>
            <person name="Nolan M."/>
            <person name="Ohm R.A."/>
            <person name="Pangilinan J."/>
            <person name="Pereira M.F."/>
            <person name="Perotto S."/>
            <person name="Peter M."/>
            <person name="Pfister S."/>
            <person name="Riley R."/>
            <person name="Sitrit Y."/>
            <person name="Stielow J.B."/>
            <person name="Szollosi G."/>
            <person name="Zifcakova L."/>
            <person name="Stursova M."/>
            <person name="Spatafora J.W."/>
            <person name="Tedersoo L."/>
            <person name="Vaario L.M."/>
            <person name="Yamada A."/>
            <person name="Yan M."/>
            <person name="Wang P."/>
            <person name="Xu J."/>
            <person name="Bruns T."/>
            <person name="Baldrian P."/>
            <person name="Vilgalys R."/>
            <person name="Dunand C."/>
            <person name="Henrissat B."/>
            <person name="Grigoriev I.V."/>
            <person name="Hibbett D."/>
            <person name="Nagy L.G."/>
            <person name="Martin F.M."/>
        </authorList>
    </citation>
    <scope>NUCLEOTIDE SEQUENCE</scope>
    <source>
        <strain evidence="4">UP504</strain>
    </source>
</reference>